<organism evidence="7 8">
    <name type="scientific">Cohnella abietis</name>
    <dbReference type="NCBI Taxonomy" id="2507935"/>
    <lineage>
        <taxon>Bacteria</taxon>
        <taxon>Bacillati</taxon>
        <taxon>Bacillota</taxon>
        <taxon>Bacilli</taxon>
        <taxon>Bacillales</taxon>
        <taxon>Paenibacillaceae</taxon>
        <taxon>Cohnella</taxon>
    </lineage>
</organism>
<evidence type="ECO:0000313" key="7">
    <source>
        <dbReference type="EMBL" id="BBI33560.1"/>
    </source>
</evidence>
<feature type="compositionally biased region" description="Low complexity" evidence="5">
    <location>
        <begin position="42"/>
        <end position="56"/>
    </location>
</feature>
<dbReference type="Proteomes" id="UP000289856">
    <property type="component" value="Chromosome"/>
</dbReference>
<keyword evidence="4" id="KW-0732">Signal</keyword>
<dbReference type="InterPro" id="IPR051313">
    <property type="entry name" value="Bact_iron-sidero_bind"/>
</dbReference>
<evidence type="ECO:0000256" key="1">
    <source>
        <dbReference type="ARBA" id="ARBA00004196"/>
    </source>
</evidence>
<protein>
    <submittedName>
        <fullName evidence="7">Iron ABC transporter substrate-binding protein</fullName>
    </submittedName>
</protein>
<evidence type="ECO:0000256" key="2">
    <source>
        <dbReference type="ARBA" id="ARBA00008814"/>
    </source>
</evidence>
<evidence type="ECO:0000313" key="8">
    <source>
        <dbReference type="Proteomes" id="UP000289856"/>
    </source>
</evidence>
<dbReference type="KEGG" id="cohn:KCTCHS21_29590"/>
<dbReference type="GO" id="GO:0030288">
    <property type="term" value="C:outer membrane-bounded periplasmic space"/>
    <property type="evidence" value="ECO:0007669"/>
    <property type="project" value="TreeGrafter"/>
</dbReference>
<accession>A0A3T1D652</accession>
<feature type="domain" description="Fe/B12 periplasmic-binding" evidence="6">
    <location>
        <begin position="93"/>
        <end position="360"/>
    </location>
</feature>
<dbReference type="Gene3D" id="3.40.50.1980">
    <property type="entry name" value="Nitrogenase molybdenum iron protein domain"/>
    <property type="match status" value="2"/>
</dbReference>
<dbReference type="GO" id="GO:1901678">
    <property type="term" value="P:iron coordination entity transport"/>
    <property type="evidence" value="ECO:0007669"/>
    <property type="project" value="UniProtKB-ARBA"/>
</dbReference>
<dbReference type="OrthoDB" id="1628181at2"/>
<sequence>MHQEVSIVEGPRKARRKQGLLSTTLLLTLVFTLILTACGSNSSNSNASEQPSSAQATQENNAPETSTPDVQEEQTRQVKHEYGESTIPAHPKRIVSIGLEDILLSLDVPLVQAFSSDGYYLDKQLKEKGIATNNSFDINVEAIMSADPDLIIINKYVTDEQGYEKLSKVAPTIGYIRDDWQQSLKDIGVALGKEEQAGAVLKTYQDKLSQAKASIVQAVGENKTVAFIRPTTKNVELDFPEWSWTSVLYNDLGLKPDAKVLEFQKNTEDTWGGTMLSTEALPQLTADYLFLDYGASLSNEDDFKQQVAQSEEVEKLNVWKAIPAVKNGQAHKVSARHWALSGPIADSLKVDDVLQALQIK</sequence>
<comment type="similarity">
    <text evidence="2">Belongs to the bacterial solute-binding protein 8 family.</text>
</comment>
<evidence type="ECO:0000256" key="3">
    <source>
        <dbReference type="ARBA" id="ARBA00022448"/>
    </source>
</evidence>
<evidence type="ECO:0000259" key="6">
    <source>
        <dbReference type="PROSITE" id="PS50983"/>
    </source>
</evidence>
<feature type="region of interest" description="Disordered" evidence="5">
    <location>
        <begin position="42"/>
        <end position="85"/>
    </location>
</feature>
<dbReference type="InterPro" id="IPR002491">
    <property type="entry name" value="ABC_transptr_periplasmic_BD"/>
</dbReference>
<feature type="compositionally biased region" description="Basic and acidic residues" evidence="5">
    <location>
        <begin position="73"/>
        <end position="83"/>
    </location>
</feature>
<keyword evidence="3" id="KW-0813">Transport</keyword>
<feature type="compositionally biased region" description="Polar residues" evidence="5">
    <location>
        <begin position="57"/>
        <end position="69"/>
    </location>
</feature>
<keyword evidence="8" id="KW-1185">Reference proteome</keyword>
<evidence type="ECO:0000256" key="4">
    <source>
        <dbReference type="ARBA" id="ARBA00022729"/>
    </source>
</evidence>
<proteinExistence type="inferred from homology"/>
<reference evidence="7 8" key="1">
    <citation type="submission" date="2019-01" db="EMBL/GenBank/DDBJ databases">
        <title>Complete genome sequence of Cohnella hallensis HS21 isolated from Korean fir (Abies koreana) rhizospheric soil.</title>
        <authorList>
            <person name="Jiang L."/>
            <person name="Kang S.W."/>
            <person name="Kim S."/>
            <person name="Jung J."/>
            <person name="Kim C.Y."/>
            <person name="Kim D.H."/>
            <person name="Kim S.W."/>
            <person name="Lee J."/>
        </authorList>
    </citation>
    <scope>NUCLEOTIDE SEQUENCE [LARGE SCALE GENOMIC DNA]</scope>
    <source>
        <strain evidence="7 8">HS21</strain>
    </source>
</reference>
<name>A0A3T1D652_9BACL</name>
<dbReference type="PANTHER" id="PTHR30532">
    <property type="entry name" value="IRON III DICITRATE-BINDING PERIPLASMIC PROTEIN"/>
    <property type="match status" value="1"/>
</dbReference>
<dbReference type="RefSeq" id="WP_130616522.1">
    <property type="nucleotide sequence ID" value="NZ_AP019400.1"/>
</dbReference>
<dbReference type="EMBL" id="AP019400">
    <property type="protein sequence ID" value="BBI33560.1"/>
    <property type="molecule type" value="Genomic_DNA"/>
</dbReference>
<comment type="subcellular location">
    <subcellularLocation>
        <location evidence="1">Cell envelope</location>
    </subcellularLocation>
</comment>
<dbReference type="SUPFAM" id="SSF53807">
    <property type="entry name" value="Helical backbone' metal receptor"/>
    <property type="match status" value="1"/>
</dbReference>
<gene>
    <name evidence="7" type="ORF">KCTCHS21_29590</name>
</gene>
<dbReference type="PROSITE" id="PS50983">
    <property type="entry name" value="FE_B12_PBP"/>
    <property type="match status" value="1"/>
</dbReference>
<evidence type="ECO:0000256" key="5">
    <source>
        <dbReference type="SAM" id="MobiDB-lite"/>
    </source>
</evidence>
<dbReference type="AlphaFoldDB" id="A0A3T1D652"/>
<dbReference type="PANTHER" id="PTHR30532:SF26">
    <property type="entry name" value="IRON(3+)-HYDROXAMATE-BINDING PROTEIN FHUD"/>
    <property type="match status" value="1"/>
</dbReference>
<dbReference type="Pfam" id="PF01497">
    <property type="entry name" value="Peripla_BP_2"/>
    <property type="match status" value="1"/>
</dbReference>